<evidence type="ECO:0000313" key="1">
    <source>
        <dbReference type="EMBL" id="KAL3396229.1"/>
    </source>
</evidence>
<name>A0ABD2WTU1_9HYME</name>
<proteinExistence type="predicted"/>
<keyword evidence="2" id="KW-1185">Reference proteome</keyword>
<gene>
    <name evidence="1" type="ORF">TKK_009819</name>
</gene>
<organism evidence="1 2">
    <name type="scientific">Trichogramma kaykai</name>
    <dbReference type="NCBI Taxonomy" id="54128"/>
    <lineage>
        <taxon>Eukaryota</taxon>
        <taxon>Metazoa</taxon>
        <taxon>Ecdysozoa</taxon>
        <taxon>Arthropoda</taxon>
        <taxon>Hexapoda</taxon>
        <taxon>Insecta</taxon>
        <taxon>Pterygota</taxon>
        <taxon>Neoptera</taxon>
        <taxon>Endopterygota</taxon>
        <taxon>Hymenoptera</taxon>
        <taxon>Apocrita</taxon>
        <taxon>Proctotrupomorpha</taxon>
        <taxon>Chalcidoidea</taxon>
        <taxon>Trichogrammatidae</taxon>
        <taxon>Trichogramma</taxon>
    </lineage>
</organism>
<dbReference type="EMBL" id="JBJJXI010000073">
    <property type="protein sequence ID" value="KAL3396229.1"/>
    <property type="molecule type" value="Genomic_DNA"/>
</dbReference>
<dbReference type="AlphaFoldDB" id="A0ABD2WTU1"/>
<accession>A0ABD2WTU1</accession>
<evidence type="ECO:0008006" key="3">
    <source>
        <dbReference type="Google" id="ProtNLM"/>
    </source>
</evidence>
<comment type="caution">
    <text evidence="1">The sequence shown here is derived from an EMBL/GenBank/DDBJ whole genome shotgun (WGS) entry which is preliminary data.</text>
</comment>
<protein>
    <recommendedName>
        <fullName evidence="3">Integrase zinc-binding domain-containing protein</fullName>
    </recommendedName>
</protein>
<reference evidence="1 2" key="1">
    <citation type="journal article" date="2024" name="bioRxiv">
        <title>A reference genome for Trichogramma kaykai: A tiny desert-dwelling parasitoid wasp with competing sex-ratio distorters.</title>
        <authorList>
            <person name="Culotta J."/>
            <person name="Lindsey A.R."/>
        </authorList>
    </citation>
    <scope>NUCLEOTIDE SEQUENCE [LARGE SCALE GENOMIC DNA]</scope>
    <source>
        <strain evidence="1 2">KSX58</strain>
    </source>
</reference>
<dbReference type="Proteomes" id="UP001627154">
    <property type="component" value="Unassembled WGS sequence"/>
</dbReference>
<evidence type="ECO:0000313" key="2">
    <source>
        <dbReference type="Proteomes" id="UP001627154"/>
    </source>
</evidence>
<sequence>MSQDIALFCKACVACQKSKITRHNEPAPAHFEAPDARFQHVHIDIVCPLKSALMCKSDMENMLQALPMVMLGLRTSTILYTDMSPAEIIYEHLKPAFLLSEMLDPDLIARENINVN</sequence>